<dbReference type="InterPro" id="IPR004276">
    <property type="entry name" value="GlycoTrans_28_N"/>
</dbReference>
<accession>A0AAE1XAH5</accession>
<dbReference type="PANTHER" id="PTHR48050:SF13">
    <property type="entry name" value="STEROL 3-BETA-GLUCOSYLTRANSFERASE UGT80A2"/>
    <property type="match status" value="1"/>
</dbReference>
<organism evidence="2 3">
    <name type="scientific">Sesamum angolense</name>
    <dbReference type="NCBI Taxonomy" id="2727404"/>
    <lineage>
        <taxon>Eukaryota</taxon>
        <taxon>Viridiplantae</taxon>
        <taxon>Streptophyta</taxon>
        <taxon>Embryophyta</taxon>
        <taxon>Tracheophyta</taxon>
        <taxon>Spermatophyta</taxon>
        <taxon>Magnoliopsida</taxon>
        <taxon>eudicotyledons</taxon>
        <taxon>Gunneridae</taxon>
        <taxon>Pentapetalae</taxon>
        <taxon>asterids</taxon>
        <taxon>lamiids</taxon>
        <taxon>Lamiales</taxon>
        <taxon>Pedaliaceae</taxon>
        <taxon>Sesamum</taxon>
    </lineage>
</organism>
<evidence type="ECO:0000259" key="1">
    <source>
        <dbReference type="Pfam" id="PF03033"/>
    </source>
</evidence>
<dbReference type="Pfam" id="PF03033">
    <property type="entry name" value="Glyco_transf_28"/>
    <property type="match status" value="1"/>
</dbReference>
<evidence type="ECO:0000313" key="3">
    <source>
        <dbReference type="Proteomes" id="UP001289374"/>
    </source>
</evidence>
<reference evidence="2" key="1">
    <citation type="submission" date="2020-06" db="EMBL/GenBank/DDBJ databases">
        <authorList>
            <person name="Li T."/>
            <person name="Hu X."/>
            <person name="Zhang T."/>
            <person name="Song X."/>
            <person name="Zhang H."/>
            <person name="Dai N."/>
            <person name="Sheng W."/>
            <person name="Hou X."/>
            <person name="Wei L."/>
        </authorList>
    </citation>
    <scope>NUCLEOTIDE SEQUENCE</scope>
    <source>
        <strain evidence="2">K16</strain>
        <tissue evidence="2">Leaf</tissue>
    </source>
</reference>
<comment type="caution">
    <text evidence="2">The sequence shown here is derived from an EMBL/GenBank/DDBJ whole genome shotgun (WGS) entry which is preliminary data.</text>
</comment>
<dbReference type="InterPro" id="IPR050426">
    <property type="entry name" value="Glycosyltransferase_28"/>
</dbReference>
<dbReference type="GO" id="GO:0005975">
    <property type="term" value="P:carbohydrate metabolic process"/>
    <property type="evidence" value="ECO:0007669"/>
    <property type="project" value="InterPro"/>
</dbReference>
<gene>
    <name evidence="2" type="ORF">Sango_0401400</name>
</gene>
<dbReference type="GO" id="GO:0016758">
    <property type="term" value="F:hexosyltransferase activity"/>
    <property type="evidence" value="ECO:0007669"/>
    <property type="project" value="InterPro"/>
</dbReference>
<evidence type="ECO:0000313" key="2">
    <source>
        <dbReference type="EMBL" id="KAK4408204.1"/>
    </source>
</evidence>
<protein>
    <submittedName>
        <fullName evidence="2">Sterol 3-beta-glucosyltransferase UGT80A2</fullName>
    </submittedName>
</protein>
<dbReference type="Proteomes" id="UP001289374">
    <property type="component" value="Unassembled WGS sequence"/>
</dbReference>
<proteinExistence type="predicted"/>
<sequence>MGLRKMAARWRLGAEGEGEDGFGAKEEEGREGRWHSQWRRQIFVEFRREYPSSSRYFRRRPLPVDSSGAAGARADASASASVPLSNGGGSSSKSSELLLLKDDGTVEFEVPSDVEPHNLRVGSENVYNEVDEDPHDATELQYIPPMQIVMLIVECGDVQPFVAIGKRLQDYGHRVRLATHSNFKEFVLTSGLNSIPLVGIRKFLLDSISDDLM</sequence>
<dbReference type="Gene3D" id="3.40.50.2000">
    <property type="entry name" value="Glycogen Phosphorylase B"/>
    <property type="match status" value="1"/>
</dbReference>
<dbReference type="PANTHER" id="PTHR48050">
    <property type="entry name" value="STEROL 3-BETA-GLUCOSYLTRANSFERASE"/>
    <property type="match status" value="1"/>
</dbReference>
<name>A0AAE1XAH5_9LAMI</name>
<reference evidence="2" key="2">
    <citation type="journal article" date="2024" name="Plant">
        <title>Genomic evolution and insights into agronomic trait innovations of Sesamum species.</title>
        <authorList>
            <person name="Miao H."/>
            <person name="Wang L."/>
            <person name="Qu L."/>
            <person name="Liu H."/>
            <person name="Sun Y."/>
            <person name="Le M."/>
            <person name="Wang Q."/>
            <person name="Wei S."/>
            <person name="Zheng Y."/>
            <person name="Lin W."/>
            <person name="Duan Y."/>
            <person name="Cao H."/>
            <person name="Xiong S."/>
            <person name="Wang X."/>
            <person name="Wei L."/>
            <person name="Li C."/>
            <person name="Ma Q."/>
            <person name="Ju M."/>
            <person name="Zhao R."/>
            <person name="Li G."/>
            <person name="Mu C."/>
            <person name="Tian Q."/>
            <person name="Mei H."/>
            <person name="Zhang T."/>
            <person name="Gao T."/>
            <person name="Zhang H."/>
        </authorList>
    </citation>
    <scope>NUCLEOTIDE SEQUENCE</scope>
    <source>
        <strain evidence="2">K16</strain>
    </source>
</reference>
<dbReference type="AlphaFoldDB" id="A0AAE1XAH5"/>
<feature type="domain" description="Glycosyltransferase family 28 N-terminal" evidence="1">
    <location>
        <begin position="156"/>
        <end position="197"/>
    </location>
</feature>
<dbReference type="EMBL" id="JACGWL010000002">
    <property type="protein sequence ID" value="KAK4408204.1"/>
    <property type="molecule type" value="Genomic_DNA"/>
</dbReference>
<dbReference type="SUPFAM" id="SSF53756">
    <property type="entry name" value="UDP-Glycosyltransferase/glycogen phosphorylase"/>
    <property type="match status" value="1"/>
</dbReference>
<keyword evidence="3" id="KW-1185">Reference proteome</keyword>